<organism evidence="2 3">
    <name type="scientific">Gemmata obscuriglobus</name>
    <dbReference type="NCBI Taxonomy" id="114"/>
    <lineage>
        <taxon>Bacteria</taxon>
        <taxon>Pseudomonadati</taxon>
        <taxon>Planctomycetota</taxon>
        <taxon>Planctomycetia</taxon>
        <taxon>Gemmatales</taxon>
        <taxon>Gemmataceae</taxon>
        <taxon>Gemmata</taxon>
    </lineage>
</organism>
<gene>
    <name evidence="2" type="ORF">C1280_36125</name>
</gene>
<keyword evidence="1" id="KW-0812">Transmembrane</keyword>
<reference evidence="2 3" key="1">
    <citation type="submission" date="2018-01" db="EMBL/GenBank/DDBJ databases">
        <title>G. obscuriglobus.</title>
        <authorList>
            <person name="Franke J."/>
            <person name="Blomberg W."/>
            <person name="Selmecki A."/>
        </authorList>
    </citation>
    <scope>NUCLEOTIDE SEQUENCE [LARGE SCALE GENOMIC DNA]</scope>
    <source>
        <strain evidence="2 3">DSM 5831</strain>
    </source>
</reference>
<protein>
    <submittedName>
        <fullName evidence="2">Uncharacterized protein</fullName>
    </submittedName>
</protein>
<name>A0A2Z3HK93_9BACT</name>
<feature type="transmembrane region" description="Helical" evidence="1">
    <location>
        <begin position="6"/>
        <end position="22"/>
    </location>
</feature>
<keyword evidence="1" id="KW-1133">Transmembrane helix</keyword>
<evidence type="ECO:0000256" key="1">
    <source>
        <dbReference type="SAM" id="Phobius"/>
    </source>
</evidence>
<accession>A0A2Z3HK93</accession>
<feature type="transmembrane region" description="Helical" evidence="1">
    <location>
        <begin position="29"/>
        <end position="55"/>
    </location>
</feature>
<proteinExistence type="predicted"/>
<dbReference type="Proteomes" id="UP000245802">
    <property type="component" value="Chromosome"/>
</dbReference>
<keyword evidence="1" id="KW-0472">Membrane</keyword>
<sequence>MTLAFGGLVTVLGIVLLVLATFRQRDRRALLSLGLTSLFAAWAPTAVFFVLLYAAGARPAGG</sequence>
<dbReference type="KEGG" id="gog:C1280_36125"/>
<dbReference type="EMBL" id="CP025958">
    <property type="protein sequence ID" value="AWM41890.1"/>
    <property type="molecule type" value="Genomic_DNA"/>
</dbReference>
<evidence type="ECO:0000313" key="3">
    <source>
        <dbReference type="Proteomes" id="UP000245802"/>
    </source>
</evidence>
<dbReference type="AlphaFoldDB" id="A0A2Z3HK93"/>
<keyword evidence="3" id="KW-1185">Reference proteome</keyword>
<evidence type="ECO:0000313" key="2">
    <source>
        <dbReference type="EMBL" id="AWM41890.1"/>
    </source>
</evidence>